<sequence>MKPVSCLAEKIRGRQIFRWGRLSQTENFYLIDVYKLLIVGSHFNGVDRKSALKLWFAGPKKAARRWEGLAAAESTLATEIRARHVVDAG</sequence>
<evidence type="ECO:0000313" key="2">
    <source>
        <dbReference type="Proteomes" id="UP001187192"/>
    </source>
</evidence>
<accession>A0AA88A7W3</accession>
<organism evidence="1 2">
    <name type="scientific">Ficus carica</name>
    <name type="common">Common fig</name>
    <dbReference type="NCBI Taxonomy" id="3494"/>
    <lineage>
        <taxon>Eukaryota</taxon>
        <taxon>Viridiplantae</taxon>
        <taxon>Streptophyta</taxon>
        <taxon>Embryophyta</taxon>
        <taxon>Tracheophyta</taxon>
        <taxon>Spermatophyta</taxon>
        <taxon>Magnoliopsida</taxon>
        <taxon>eudicotyledons</taxon>
        <taxon>Gunneridae</taxon>
        <taxon>Pentapetalae</taxon>
        <taxon>rosids</taxon>
        <taxon>fabids</taxon>
        <taxon>Rosales</taxon>
        <taxon>Moraceae</taxon>
        <taxon>Ficeae</taxon>
        <taxon>Ficus</taxon>
    </lineage>
</organism>
<proteinExistence type="predicted"/>
<comment type="caution">
    <text evidence="1">The sequence shown here is derived from an EMBL/GenBank/DDBJ whole genome shotgun (WGS) entry which is preliminary data.</text>
</comment>
<gene>
    <name evidence="1" type="ORF">TIFTF001_009985</name>
</gene>
<keyword evidence="2" id="KW-1185">Reference proteome</keyword>
<evidence type="ECO:0000313" key="1">
    <source>
        <dbReference type="EMBL" id="GMN40768.1"/>
    </source>
</evidence>
<name>A0AA88A7W3_FICCA</name>
<protein>
    <submittedName>
        <fullName evidence="1">Uncharacterized protein</fullName>
    </submittedName>
</protein>
<dbReference type="AlphaFoldDB" id="A0AA88A7W3"/>
<dbReference type="Proteomes" id="UP001187192">
    <property type="component" value="Unassembled WGS sequence"/>
</dbReference>
<dbReference type="EMBL" id="BTGU01000011">
    <property type="protein sequence ID" value="GMN40768.1"/>
    <property type="molecule type" value="Genomic_DNA"/>
</dbReference>
<reference evidence="1" key="1">
    <citation type="submission" date="2023-07" db="EMBL/GenBank/DDBJ databases">
        <title>draft genome sequence of fig (Ficus carica).</title>
        <authorList>
            <person name="Takahashi T."/>
            <person name="Nishimura K."/>
        </authorList>
    </citation>
    <scope>NUCLEOTIDE SEQUENCE</scope>
</reference>